<feature type="active site" evidence="4">
    <location>
        <position position="14"/>
    </location>
</feature>
<reference evidence="7 8" key="1">
    <citation type="submission" date="2016-10" db="EMBL/GenBank/DDBJ databases">
        <authorList>
            <person name="de Groot N.N."/>
        </authorList>
    </citation>
    <scope>NUCLEOTIDE SEQUENCE [LARGE SCALE GENOMIC DNA]</scope>
    <source>
        <strain evidence="7 8">DSM 44778</strain>
    </source>
</reference>
<keyword evidence="5" id="KW-0175">Coiled coil</keyword>
<dbReference type="Pfam" id="PF01451">
    <property type="entry name" value="LMWPc"/>
    <property type="match status" value="1"/>
</dbReference>
<dbReference type="RefSeq" id="WP_093227350.1">
    <property type="nucleotide sequence ID" value="NZ_FORR01000001.1"/>
</dbReference>
<feature type="active site" description="Nucleophile" evidence="4">
    <location>
        <position position="8"/>
    </location>
</feature>
<accession>A0A1I3K2Z4</accession>
<dbReference type="PANTHER" id="PTHR11717">
    <property type="entry name" value="LOW MOLECULAR WEIGHT PROTEIN TYROSINE PHOSPHATASE"/>
    <property type="match status" value="1"/>
</dbReference>
<dbReference type="InterPro" id="IPR036196">
    <property type="entry name" value="Ptyr_pPase_sf"/>
</dbReference>
<sequence length="219" mass="25600">MKRVLFVCTGNTCRSPMAEALLRKIADEENFPVEVQSAGVAAVNGSLASPQAIEVLKEKGIEHDHRSQEINEELIAWADYVLTMTSSHKQTLIQLFPQYVDKIYTLREYAEPGFEKKQKLYKQLDQLYVEMENKRAKLVAEWKFPKDETKQQELEQQLYHELEPFFKQEEQLLNQLAELSTSLDIHDPFGGSVDTYRLCCEQIEKEIRNIIQKWKTMDR</sequence>
<name>A0A1I3K2Z4_9BACL</name>
<dbReference type="Proteomes" id="UP000199545">
    <property type="component" value="Unassembled WGS sequence"/>
</dbReference>
<keyword evidence="2" id="KW-0378">Hydrolase</keyword>
<dbReference type="STRING" id="46223.SAMN05421852_101310"/>
<comment type="similarity">
    <text evidence="1">Belongs to the low molecular weight phosphotyrosine protein phosphatase family.</text>
</comment>
<dbReference type="CDD" id="cd16344">
    <property type="entry name" value="LMWPAP"/>
    <property type="match status" value="1"/>
</dbReference>
<evidence type="ECO:0000256" key="4">
    <source>
        <dbReference type="PIRSR" id="PIRSR617867-1"/>
    </source>
</evidence>
<dbReference type="EMBL" id="FORR01000001">
    <property type="protein sequence ID" value="SFI66843.1"/>
    <property type="molecule type" value="Genomic_DNA"/>
</dbReference>
<evidence type="ECO:0000259" key="6">
    <source>
        <dbReference type="SMART" id="SM00226"/>
    </source>
</evidence>
<evidence type="ECO:0000256" key="3">
    <source>
        <dbReference type="ARBA" id="ARBA00022912"/>
    </source>
</evidence>
<dbReference type="OrthoDB" id="9784339at2"/>
<keyword evidence="8" id="KW-1185">Reference proteome</keyword>
<feature type="coiled-coil region" evidence="5">
    <location>
        <begin position="114"/>
        <end position="141"/>
    </location>
</feature>
<organism evidence="7 8">
    <name type="scientific">Thermoflavimicrobium dichotomicum</name>
    <dbReference type="NCBI Taxonomy" id="46223"/>
    <lineage>
        <taxon>Bacteria</taxon>
        <taxon>Bacillati</taxon>
        <taxon>Bacillota</taxon>
        <taxon>Bacilli</taxon>
        <taxon>Bacillales</taxon>
        <taxon>Thermoactinomycetaceae</taxon>
        <taxon>Thermoflavimicrobium</taxon>
    </lineage>
</organism>
<evidence type="ECO:0000256" key="2">
    <source>
        <dbReference type="ARBA" id="ARBA00022801"/>
    </source>
</evidence>
<evidence type="ECO:0000256" key="1">
    <source>
        <dbReference type="ARBA" id="ARBA00011063"/>
    </source>
</evidence>
<evidence type="ECO:0000313" key="7">
    <source>
        <dbReference type="EMBL" id="SFI66843.1"/>
    </source>
</evidence>
<dbReference type="SMART" id="SM00226">
    <property type="entry name" value="LMWPc"/>
    <property type="match status" value="1"/>
</dbReference>
<dbReference type="AlphaFoldDB" id="A0A1I3K2Z4"/>
<evidence type="ECO:0000256" key="5">
    <source>
        <dbReference type="SAM" id="Coils"/>
    </source>
</evidence>
<gene>
    <name evidence="7" type="ORF">SAMN05421852_101310</name>
</gene>
<dbReference type="PRINTS" id="PR00719">
    <property type="entry name" value="LMWPTPASE"/>
</dbReference>
<dbReference type="GO" id="GO:0004725">
    <property type="term" value="F:protein tyrosine phosphatase activity"/>
    <property type="evidence" value="ECO:0007669"/>
    <property type="project" value="InterPro"/>
</dbReference>
<feature type="domain" description="Phosphotyrosine protein phosphatase I" evidence="6">
    <location>
        <begin position="2"/>
        <end position="213"/>
    </location>
</feature>
<dbReference type="InterPro" id="IPR050438">
    <property type="entry name" value="LMW_PTPase"/>
</dbReference>
<protein>
    <submittedName>
        <fullName evidence="7">Protein-tyrosine phosphatase</fullName>
    </submittedName>
</protein>
<dbReference type="PANTHER" id="PTHR11717:SF31">
    <property type="entry name" value="LOW MOLECULAR WEIGHT PROTEIN-TYROSINE-PHOSPHATASE ETP-RELATED"/>
    <property type="match status" value="1"/>
</dbReference>
<evidence type="ECO:0000313" key="8">
    <source>
        <dbReference type="Proteomes" id="UP000199545"/>
    </source>
</evidence>
<dbReference type="InterPro" id="IPR023485">
    <property type="entry name" value="Ptyr_pPase"/>
</dbReference>
<dbReference type="SUPFAM" id="SSF52788">
    <property type="entry name" value="Phosphotyrosine protein phosphatases I"/>
    <property type="match status" value="1"/>
</dbReference>
<proteinExistence type="inferred from homology"/>
<keyword evidence="3" id="KW-0904">Protein phosphatase</keyword>
<dbReference type="Gene3D" id="3.40.50.2300">
    <property type="match status" value="1"/>
</dbReference>
<dbReference type="InterPro" id="IPR017867">
    <property type="entry name" value="Tyr_phospatase_low_mol_wt"/>
</dbReference>